<evidence type="ECO:0000313" key="2">
    <source>
        <dbReference type="EMBL" id="EDM76689.1"/>
    </source>
</evidence>
<dbReference type="RefSeq" id="WP_006974163.1">
    <property type="nucleotide sequence ID" value="NZ_ABCS01000060.1"/>
</dbReference>
<keyword evidence="3" id="KW-1185">Reference proteome</keyword>
<dbReference type="Proteomes" id="UP000005801">
    <property type="component" value="Unassembled WGS sequence"/>
</dbReference>
<dbReference type="AlphaFoldDB" id="A6GBS2"/>
<feature type="region of interest" description="Disordered" evidence="1">
    <location>
        <begin position="1"/>
        <end position="24"/>
    </location>
</feature>
<gene>
    <name evidence="2" type="ORF">PPSIR1_38214</name>
</gene>
<organism evidence="2 3">
    <name type="scientific">Plesiocystis pacifica SIR-1</name>
    <dbReference type="NCBI Taxonomy" id="391625"/>
    <lineage>
        <taxon>Bacteria</taxon>
        <taxon>Pseudomonadati</taxon>
        <taxon>Myxococcota</taxon>
        <taxon>Polyangia</taxon>
        <taxon>Nannocystales</taxon>
        <taxon>Nannocystaceae</taxon>
        <taxon>Plesiocystis</taxon>
    </lineage>
</organism>
<accession>A6GBS2</accession>
<dbReference type="EMBL" id="ABCS01000060">
    <property type="protein sequence ID" value="EDM76689.1"/>
    <property type="molecule type" value="Genomic_DNA"/>
</dbReference>
<evidence type="ECO:0000256" key="1">
    <source>
        <dbReference type="SAM" id="MobiDB-lite"/>
    </source>
</evidence>
<dbReference type="STRING" id="391625.PPSIR1_38214"/>
<name>A6GBS2_9BACT</name>
<sequence>MLWRRGGGDYRPMTSESMPKEALDSPDQWEGVELEGAHFDWQGPGDAPPADRHREIYVIAEETWRVAARWTRMQGRWCDFQLCGLDEDGQTLFEVGKRYHLDPPGNSGRVSTDPPVEPRLPVSDVQNVRVGEGTRWLYDRVSEERDKAADERDKMFGQAHAAHQALLDGMKVFPELMGDTSRVLKQVMDEHRVERDVARSQFTAQAQAQAAAIREMEKTKRRENAGKVVVEGIRAASTFMGPVFQAGLKYLTDRKAQTVPEFEVIQQGIVYLVQGMDTPMVKRIFDGDMQMAGAFIGVMDEAGQANTELAAIKILRPMLPVIRSEQLRDEISDEQNVARLFILGRVSIYKIPYYG</sequence>
<proteinExistence type="predicted"/>
<protein>
    <submittedName>
        <fullName evidence="2">Uncharacterized protein</fullName>
    </submittedName>
</protein>
<comment type="caution">
    <text evidence="2">The sequence shown here is derived from an EMBL/GenBank/DDBJ whole genome shotgun (WGS) entry which is preliminary data.</text>
</comment>
<reference evidence="2 3" key="1">
    <citation type="submission" date="2007-06" db="EMBL/GenBank/DDBJ databases">
        <authorList>
            <person name="Shimkets L."/>
            <person name="Ferriera S."/>
            <person name="Johnson J."/>
            <person name="Kravitz S."/>
            <person name="Beeson K."/>
            <person name="Sutton G."/>
            <person name="Rogers Y.-H."/>
            <person name="Friedman R."/>
            <person name="Frazier M."/>
            <person name="Venter J.C."/>
        </authorList>
    </citation>
    <scope>NUCLEOTIDE SEQUENCE [LARGE SCALE GENOMIC DNA]</scope>
    <source>
        <strain evidence="2 3">SIR-1</strain>
    </source>
</reference>
<evidence type="ECO:0000313" key="3">
    <source>
        <dbReference type="Proteomes" id="UP000005801"/>
    </source>
</evidence>